<proteinExistence type="predicted"/>
<name>A0ABQ6UP33_9ACTN</name>
<evidence type="ECO:0000313" key="2">
    <source>
        <dbReference type="EMBL" id="KAB1119075.1"/>
    </source>
</evidence>
<reference evidence="2 3" key="1">
    <citation type="submission" date="2019-09" db="EMBL/GenBank/DDBJ databases">
        <title>High taxonomic diversity of Micromonospora strains isolated from Medicago sativa nodules in different geographical locations.</title>
        <authorList>
            <person name="Martinez-Hidalgo P."/>
            <person name="Flores-Felix J.D."/>
            <person name="Velazquez E."/>
            <person name="Brau L."/>
            <person name="Trujillo M.E."/>
            <person name="Martinez-Molina E."/>
        </authorList>
    </citation>
    <scope>NUCLEOTIDE SEQUENCE [LARGE SCALE GENOMIC DNA]</scope>
    <source>
        <strain evidence="2 3">ALFB5</strain>
    </source>
</reference>
<organism evidence="2 3">
    <name type="scientific">Micromonospora aurantiaca</name>
    <name type="common">nom. illeg.</name>
    <dbReference type="NCBI Taxonomy" id="47850"/>
    <lineage>
        <taxon>Bacteria</taxon>
        <taxon>Bacillati</taxon>
        <taxon>Actinomycetota</taxon>
        <taxon>Actinomycetes</taxon>
        <taxon>Micromonosporales</taxon>
        <taxon>Micromonosporaceae</taxon>
        <taxon>Micromonospora</taxon>
    </lineage>
</organism>
<protein>
    <recommendedName>
        <fullName evidence="4">PH domain-containing protein</fullName>
    </recommendedName>
</protein>
<keyword evidence="3" id="KW-1185">Reference proteome</keyword>
<evidence type="ECO:0008006" key="4">
    <source>
        <dbReference type="Google" id="ProtNLM"/>
    </source>
</evidence>
<dbReference type="Proteomes" id="UP000471364">
    <property type="component" value="Unassembled WGS sequence"/>
</dbReference>
<dbReference type="EMBL" id="WAAR01000002">
    <property type="protein sequence ID" value="KAB1119075.1"/>
    <property type="molecule type" value="Genomic_DNA"/>
</dbReference>
<evidence type="ECO:0000313" key="3">
    <source>
        <dbReference type="Proteomes" id="UP000471364"/>
    </source>
</evidence>
<evidence type="ECO:0000256" key="1">
    <source>
        <dbReference type="SAM" id="MobiDB-lite"/>
    </source>
</evidence>
<feature type="region of interest" description="Disordered" evidence="1">
    <location>
        <begin position="77"/>
        <end position="99"/>
    </location>
</feature>
<gene>
    <name evidence="2" type="ORF">F6X54_01370</name>
</gene>
<sequence>MTDTTPHDVAEWVAELDQQCALVRNLAARVRRHWSDDSGCPLPRCPSASLTVLLETAPADTVRALLLTALVMLADQPATGQPSTGLTPAPDTSPEANPC</sequence>
<accession>A0ABQ6UP33</accession>
<comment type="caution">
    <text evidence="2">The sequence shown here is derived from an EMBL/GenBank/DDBJ whole genome shotgun (WGS) entry which is preliminary data.</text>
</comment>
<dbReference type="RefSeq" id="WP_151010762.1">
    <property type="nucleotide sequence ID" value="NZ_CBDRJA010000012.1"/>
</dbReference>